<evidence type="ECO:0000259" key="3">
    <source>
        <dbReference type="PROSITE" id="PS51819"/>
    </source>
</evidence>
<evidence type="ECO:0000256" key="2">
    <source>
        <dbReference type="PROSITE-ProRule" id="PRU00339"/>
    </source>
</evidence>
<gene>
    <name evidence="4" type="ORF">GS660_05185</name>
</gene>
<proteinExistence type="predicted"/>
<dbReference type="InterPro" id="IPR019734">
    <property type="entry name" value="TPR_rpt"/>
</dbReference>
<dbReference type="InterPro" id="IPR004360">
    <property type="entry name" value="Glyas_Fos-R_dOase_dom"/>
</dbReference>
<dbReference type="GO" id="GO:0004462">
    <property type="term" value="F:lactoylglutathione lyase activity"/>
    <property type="evidence" value="ECO:0007669"/>
    <property type="project" value="InterPro"/>
</dbReference>
<dbReference type="Pfam" id="PF00903">
    <property type="entry name" value="Glyoxalase"/>
    <property type="match status" value="2"/>
</dbReference>
<dbReference type="OrthoDB" id="9792626at2"/>
<dbReference type="AlphaFoldDB" id="A0A6L8VDT5"/>
<dbReference type="PANTHER" id="PTHR43279:SF1">
    <property type="entry name" value="CATECHOL-2,3-DIOXYGENASE"/>
    <property type="match status" value="1"/>
</dbReference>
<protein>
    <submittedName>
        <fullName evidence="4">VOC family protein</fullName>
    </submittedName>
</protein>
<dbReference type="InterPro" id="IPR029068">
    <property type="entry name" value="Glyas_Bleomycin-R_OHBP_Dase"/>
</dbReference>
<dbReference type="PANTHER" id="PTHR43279">
    <property type="entry name" value="CATECHOL-2,3-DIOXYGENASE"/>
    <property type="match status" value="1"/>
</dbReference>
<dbReference type="InterPro" id="IPR037523">
    <property type="entry name" value="VOC_core"/>
</dbReference>
<evidence type="ECO:0000313" key="5">
    <source>
        <dbReference type="Proteomes" id="UP000477083"/>
    </source>
</evidence>
<dbReference type="SUPFAM" id="SSF54593">
    <property type="entry name" value="Glyoxalase/Bleomycin resistance protein/Dihydroxybiphenyl dioxygenase"/>
    <property type="match status" value="2"/>
</dbReference>
<dbReference type="RefSeq" id="WP_161344157.1">
    <property type="nucleotide sequence ID" value="NZ_BMGW01000003.1"/>
</dbReference>
<accession>A0A6L8VDT5</accession>
<dbReference type="GO" id="GO:0046872">
    <property type="term" value="F:metal ion binding"/>
    <property type="evidence" value="ECO:0007669"/>
    <property type="project" value="UniProtKB-KW"/>
</dbReference>
<reference evidence="4 5" key="1">
    <citation type="submission" date="2020-01" db="EMBL/GenBank/DDBJ databases">
        <title>Frigidibacter albus SP32T (=CGMCC 1.13995T).</title>
        <authorList>
            <person name="Liao X."/>
        </authorList>
    </citation>
    <scope>NUCLEOTIDE SEQUENCE [LARGE SCALE GENOMIC DNA]</scope>
    <source>
        <strain evidence="4 5">SP32</strain>
    </source>
</reference>
<keyword evidence="1" id="KW-0479">Metal-binding</keyword>
<dbReference type="PROSITE" id="PS51819">
    <property type="entry name" value="VOC"/>
    <property type="match status" value="1"/>
</dbReference>
<comment type="caution">
    <text evidence="4">The sequence shown here is derived from an EMBL/GenBank/DDBJ whole genome shotgun (WGS) entry which is preliminary data.</text>
</comment>
<dbReference type="Proteomes" id="UP000477083">
    <property type="component" value="Unassembled WGS sequence"/>
</dbReference>
<feature type="domain" description="VOC" evidence="3">
    <location>
        <begin position="9"/>
        <end position="125"/>
    </location>
</feature>
<sequence length="274" mass="28599">MATSDAPLEIGHVALTVRDLDAVAAFYQRALGLDPLSQDGEIVRLGTGDRTLLELRRDPAARVSSPREAGLFHTAFLLPARADLGRWLAHAAESGLRLQGASDHLVSEAVYLADPEGNGIEVYVDRPRAEWPMSAGGLQMASDPMDHAGVLAAAGGSRWAGIPEGSVVGHVHLQVGALDAAEGFYGETLGMALTVRYRGANFFGAGGYHHHVGTNIWNSRGAGRRAPGTAGLAEVVLRADPAELAAIAVRAGVVPDGPVALQDPWGTAITVEAK</sequence>
<name>A0A6L8VDT5_9RHOB</name>
<feature type="repeat" description="TPR" evidence="2">
    <location>
        <begin position="4"/>
        <end position="37"/>
    </location>
</feature>
<dbReference type="PROSITE" id="PS00934">
    <property type="entry name" value="GLYOXALASE_I_1"/>
    <property type="match status" value="1"/>
</dbReference>
<evidence type="ECO:0000256" key="1">
    <source>
        <dbReference type="ARBA" id="ARBA00022723"/>
    </source>
</evidence>
<organism evidence="4 5">
    <name type="scientific">Frigidibacter albus</name>
    <dbReference type="NCBI Taxonomy" id="1465486"/>
    <lineage>
        <taxon>Bacteria</taxon>
        <taxon>Pseudomonadati</taxon>
        <taxon>Pseudomonadota</taxon>
        <taxon>Alphaproteobacteria</taxon>
        <taxon>Rhodobacterales</taxon>
        <taxon>Paracoccaceae</taxon>
        <taxon>Frigidibacter</taxon>
    </lineage>
</organism>
<dbReference type="PROSITE" id="PS50005">
    <property type="entry name" value="TPR"/>
    <property type="match status" value="1"/>
</dbReference>
<dbReference type="Gene3D" id="3.10.180.10">
    <property type="entry name" value="2,3-Dihydroxybiphenyl 1,2-Dioxygenase, domain 1"/>
    <property type="match status" value="2"/>
</dbReference>
<keyword evidence="2" id="KW-0802">TPR repeat</keyword>
<keyword evidence="5" id="KW-1185">Reference proteome</keyword>
<dbReference type="InterPro" id="IPR018146">
    <property type="entry name" value="Glyoxalase_1_CS"/>
</dbReference>
<dbReference type="EMBL" id="WWNR01000003">
    <property type="protein sequence ID" value="MZQ88488.1"/>
    <property type="molecule type" value="Genomic_DNA"/>
</dbReference>
<evidence type="ECO:0000313" key="4">
    <source>
        <dbReference type="EMBL" id="MZQ88488.1"/>
    </source>
</evidence>